<dbReference type="RefSeq" id="WP_144986631.1">
    <property type="nucleotide sequence ID" value="NZ_VNJK01000001.1"/>
</dbReference>
<proteinExistence type="predicted"/>
<dbReference type="EMBL" id="VNJK01000001">
    <property type="protein sequence ID" value="TVX91789.1"/>
    <property type="molecule type" value="Genomic_DNA"/>
</dbReference>
<comment type="caution">
    <text evidence="2">The sequence shown here is derived from an EMBL/GenBank/DDBJ whole genome shotgun (WGS) entry which is preliminary data.</text>
</comment>
<dbReference type="Pfam" id="PF07238">
    <property type="entry name" value="PilZ"/>
    <property type="match status" value="1"/>
</dbReference>
<dbReference type="OrthoDB" id="2382373at2"/>
<evidence type="ECO:0000313" key="2">
    <source>
        <dbReference type="EMBL" id="TVX91789.1"/>
    </source>
</evidence>
<keyword evidence="3" id="KW-1185">Reference proteome</keyword>
<sequence>MSINGFPHHLSLRLTLKRPVLASMGVELVNQKAVNSSLTCPVLVTSVSPYGLYMFSHLDLPLQHERDYVLRFDFRLHEQEIILFGRVVWCDPSQHLLCYGIRLQLQSEERSRLLCLLNDELVRMMPTQKGIHEMYQRVSDQVLRTTNESIWKI</sequence>
<organism evidence="2 3">
    <name type="scientific">Paenibacillus agilis</name>
    <dbReference type="NCBI Taxonomy" id="3020863"/>
    <lineage>
        <taxon>Bacteria</taxon>
        <taxon>Bacillati</taxon>
        <taxon>Bacillota</taxon>
        <taxon>Bacilli</taxon>
        <taxon>Bacillales</taxon>
        <taxon>Paenibacillaceae</taxon>
        <taxon>Paenibacillus</taxon>
    </lineage>
</organism>
<accession>A0A559IVY0</accession>
<reference evidence="2 3" key="1">
    <citation type="submission" date="2019-07" db="EMBL/GenBank/DDBJ databases">
        <authorList>
            <person name="Kim J."/>
        </authorList>
    </citation>
    <scope>NUCLEOTIDE SEQUENCE [LARGE SCALE GENOMIC DNA]</scope>
    <source>
        <strain evidence="2 3">N4</strain>
    </source>
</reference>
<evidence type="ECO:0000313" key="3">
    <source>
        <dbReference type="Proteomes" id="UP000318102"/>
    </source>
</evidence>
<dbReference type="Proteomes" id="UP000318102">
    <property type="component" value="Unassembled WGS sequence"/>
</dbReference>
<protein>
    <submittedName>
        <fullName evidence="2">PilZ domain-containing protein</fullName>
    </submittedName>
</protein>
<dbReference type="GO" id="GO:0035438">
    <property type="term" value="F:cyclic-di-GMP binding"/>
    <property type="evidence" value="ECO:0007669"/>
    <property type="project" value="InterPro"/>
</dbReference>
<feature type="domain" description="PilZ" evidence="1">
    <location>
        <begin position="45"/>
        <end position="117"/>
    </location>
</feature>
<dbReference type="InterPro" id="IPR009875">
    <property type="entry name" value="PilZ_domain"/>
</dbReference>
<gene>
    <name evidence="2" type="ORF">FPZ44_01175</name>
</gene>
<dbReference type="AlphaFoldDB" id="A0A559IVY0"/>
<name>A0A559IVY0_9BACL</name>
<evidence type="ECO:0000259" key="1">
    <source>
        <dbReference type="Pfam" id="PF07238"/>
    </source>
</evidence>